<accession>A0A7K1UXV2</accession>
<dbReference type="EMBL" id="WRPP01000003">
    <property type="protein sequence ID" value="MVU79101.1"/>
    <property type="molecule type" value="Genomic_DNA"/>
</dbReference>
<feature type="domain" description="DUF4097" evidence="1">
    <location>
        <begin position="12"/>
        <end position="159"/>
    </location>
</feature>
<dbReference type="RefSeq" id="WP_157388680.1">
    <property type="nucleotide sequence ID" value="NZ_WRPP01000003.1"/>
</dbReference>
<evidence type="ECO:0000313" key="2">
    <source>
        <dbReference type="EMBL" id="MVU79101.1"/>
    </source>
</evidence>
<reference evidence="2 3" key="1">
    <citation type="submission" date="2019-12" db="EMBL/GenBank/DDBJ databases">
        <title>Nocardia sp. nov. ET3-3 isolated from soil.</title>
        <authorList>
            <person name="Kanchanasin P."/>
            <person name="Tanasupawat S."/>
            <person name="Yuki M."/>
            <person name="Kudo T."/>
        </authorList>
    </citation>
    <scope>NUCLEOTIDE SEQUENCE [LARGE SCALE GENOMIC DNA]</scope>
    <source>
        <strain evidence="2 3">ET3-3</strain>
    </source>
</reference>
<comment type="caution">
    <text evidence="2">The sequence shown here is derived from an EMBL/GenBank/DDBJ whole genome shotgun (WGS) entry which is preliminary data.</text>
</comment>
<proteinExistence type="predicted"/>
<organism evidence="2 3">
    <name type="scientific">Nocardia terrae</name>
    <dbReference type="NCBI Taxonomy" id="2675851"/>
    <lineage>
        <taxon>Bacteria</taxon>
        <taxon>Bacillati</taxon>
        <taxon>Actinomycetota</taxon>
        <taxon>Actinomycetes</taxon>
        <taxon>Mycobacteriales</taxon>
        <taxon>Nocardiaceae</taxon>
        <taxon>Nocardia</taxon>
    </lineage>
</organism>
<gene>
    <name evidence="2" type="ORF">GPX89_17845</name>
</gene>
<dbReference type="Gene3D" id="2.160.20.120">
    <property type="match status" value="1"/>
</dbReference>
<dbReference type="InterPro" id="IPR025164">
    <property type="entry name" value="Toastrack_DUF4097"/>
</dbReference>
<name>A0A7K1UXV2_9NOCA</name>
<protein>
    <recommendedName>
        <fullName evidence="1">DUF4097 domain-containing protein</fullName>
    </recommendedName>
</protein>
<sequence length="213" mass="22110">MTTFATPAPIALDIDVLCGNVTVIASDRADTVVEVRAADASKKADVRAAEQTVVELSDGTLSVRMPKNWRTYTPFGGNASIAVTVHVPTGSRLKATAGVGKIHGVGELGECALDLALGDIVVDRPLGSVTAKVAKGDIRIGEATRGVLRLQTSMGELEIGIRPGSAVRTETATQKGSVRNDMQVVAPSGTQDVVQVFARNSLGNIVIRHTAAA</sequence>
<evidence type="ECO:0000259" key="1">
    <source>
        <dbReference type="Pfam" id="PF13349"/>
    </source>
</evidence>
<dbReference type="AlphaFoldDB" id="A0A7K1UXV2"/>
<keyword evidence="3" id="KW-1185">Reference proteome</keyword>
<dbReference type="Pfam" id="PF13349">
    <property type="entry name" value="DUF4097"/>
    <property type="match status" value="1"/>
</dbReference>
<evidence type="ECO:0000313" key="3">
    <source>
        <dbReference type="Proteomes" id="UP000466794"/>
    </source>
</evidence>
<dbReference type="Proteomes" id="UP000466794">
    <property type="component" value="Unassembled WGS sequence"/>
</dbReference>